<organism evidence="5 6">
    <name type="scientific">Kribbella caucasensis</name>
    <dbReference type="NCBI Taxonomy" id="2512215"/>
    <lineage>
        <taxon>Bacteria</taxon>
        <taxon>Bacillati</taxon>
        <taxon>Actinomycetota</taxon>
        <taxon>Actinomycetes</taxon>
        <taxon>Propionibacteriales</taxon>
        <taxon>Kribbellaceae</taxon>
        <taxon>Kribbella</taxon>
    </lineage>
</organism>
<feature type="domain" description="Fibronectin type-III" evidence="4">
    <location>
        <begin position="35"/>
        <end position="127"/>
    </location>
</feature>
<keyword evidence="1" id="KW-0326">Glycosidase</keyword>
<feature type="domain" description="Fibronectin type-III" evidence="4">
    <location>
        <begin position="359"/>
        <end position="455"/>
    </location>
</feature>
<dbReference type="InterPro" id="IPR013783">
    <property type="entry name" value="Ig-like_fold"/>
</dbReference>
<feature type="signal peptide" evidence="3">
    <location>
        <begin position="1"/>
        <end position="29"/>
    </location>
</feature>
<reference evidence="5 6" key="1">
    <citation type="submission" date="2019-03" db="EMBL/GenBank/DDBJ databases">
        <title>Genomic Encyclopedia of Type Strains, Phase III (KMG-III): the genomes of soil and plant-associated and newly described type strains.</title>
        <authorList>
            <person name="Whitman W."/>
        </authorList>
    </citation>
    <scope>NUCLEOTIDE SEQUENCE [LARGE SCALE GENOMIC DNA]</scope>
    <source>
        <strain evidence="5 6">VKM Ac-2527</strain>
    </source>
</reference>
<dbReference type="InterPro" id="IPR011659">
    <property type="entry name" value="WD40"/>
</dbReference>
<evidence type="ECO:0000313" key="5">
    <source>
        <dbReference type="EMBL" id="TDO44044.1"/>
    </source>
</evidence>
<keyword evidence="1" id="KW-0378">Hydrolase</keyword>
<dbReference type="GO" id="GO:0000272">
    <property type="term" value="P:polysaccharide catabolic process"/>
    <property type="evidence" value="ECO:0007669"/>
    <property type="project" value="UniProtKB-KW"/>
</dbReference>
<evidence type="ECO:0000259" key="4">
    <source>
        <dbReference type="PROSITE" id="PS50853"/>
    </source>
</evidence>
<evidence type="ECO:0000313" key="6">
    <source>
        <dbReference type="Proteomes" id="UP000295388"/>
    </source>
</evidence>
<dbReference type="PROSITE" id="PS50853">
    <property type="entry name" value="FN3"/>
    <property type="match status" value="2"/>
</dbReference>
<dbReference type="Proteomes" id="UP000295388">
    <property type="component" value="Unassembled WGS sequence"/>
</dbReference>
<dbReference type="InterPro" id="IPR036116">
    <property type="entry name" value="FN3_sf"/>
</dbReference>
<dbReference type="Gene3D" id="2.60.40.10">
    <property type="entry name" value="Immunoglobulins"/>
    <property type="match status" value="2"/>
</dbReference>
<dbReference type="RefSeq" id="WP_166665626.1">
    <property type="nucleotide sequence ID" value="NZ_SNWQ01000017.1"/>
</dbReference>
<accession>A0A4R6K439</accession>
<dbReference type="Gene3D" id="2.120.10.30">
    <property type="entry name" value="TolB, C-terminal domain"/>
    <property type="match status" value="1"/>
</dbReference>
<evidence type="ECO:0000256" key="2">
    <source>
        <dbReference type="ARBA" id="ARBA00023326"/>
    </source>
</evidence>
<evidence type="ECO:0000256" key="1">
    <source>
        <dbReference type="ARBA" id="ARBA00023295"/>
    </source>
</evidence>
<protein>
    <submittedName>
        <fullName evidence="5">WD40 repeat protein</fullName>
    </submittedName>
</protein>
<feature type="chain" id="PRO_5020892543" evidence="3">
    <location>
        <begin position="30"/>
        <end position="1021"/>
    </location>
</feature>
<gene>
    <name evidence="5" type="ORF">EV643_11767</name>
</gene>
<name>A0A4R6K439_9ACTN</name>
<dbReference type="Pfam" id="PF07676">
    <property type="entry name" value="PD40"/>
    <property type="match status" value="1"/>
</dbReference>
<dbReference type="EMBL" id="SNWQ01000017">
    <property type="protein sequence ID" value="TDO44044.1"/>
    <property type="molecule type" value="Genomic_DNA"/>
</dbReference>
<dbReference type="SUPFAM" id="SSF49265">
    <property type="entry name" value="Fibronectin type III"/>
    <property type="match status" value="2"/>
</dbReference>
<dbReference type="SUPFAM" id="SSF82171">
    <property type="entry name" value="DPP6 N-terminal domain-like"/>
    <property type="match status" value="1"/>
</dbReference>
<keyword evidence="6" id="KW-1185">Reference proteome</keyword>
<comment type="caution">
    <text evidence="5">The sequence shown here is derived from an EMBL/GenBank/DDBJ whole genome shotgun (WGS) entry which is preliminary data.</text>
</comment>
<keyword evidence="2" id="KW-0624">Polysaccharide degradation</keyword>
<dbReference type="AlphaFoldDB" id="A0A4R6K439"/>
<keyword evidence="2" id="KW-0119">Carbohydrate metabolism</keyword>
<dbReference type="InterPro" id="IPR011042">
    <property type="entry name" value="6-blade_b-propeller_TolB-like"/>
</dbReference>
<dbReference type="NCBIfam" id="NF012200">
    <property type="entry name" value="choice_anch_D"/>
    <property type="match status" value="1"/>
</dbReference>
<dbReference type="InterPro" id="IPR003961">
    <property type="entry name" value="FN3_dom"/>
</dbReference>
<sequence>MRRAHAVVVLRYALAAALAAIAVPFIAHAAFGDDTLATPSAQVFPTRTGIGVTWNPVDASTYRVERKQGETDWQDASGDLASSTTSWVDESLGAGASADYRVVAQTSDTESVTSSSVTATRTTTAPVVGDVDVLALNAAATDLVTWLRDESASPVTASAPIGGSRTLSAGSIKLKLPAFLAGPGTYELTPSQIELTQGDRSCTTSGRLRVTALAYRADLELETMAASLLVYSCAGTDTTAAIEIRFKSSIGYQMLSVTPNPLDAGQVLVGKTSAALPITVRNTGGEPVEIERVELDWNASPEWKVASNNCPVSLPAAASCTVTLTFEPWTHGLFQATLTIYNSAALREEVALTGNGTSLPRPMGVSVSPTFTGHTVRWLSWPTSGGTTTRGYFLHRYVDGLETTRWFPGDPRATWFSTTDANPKPGTEYAVSVVNEVGEGPVGPRTAAPRPTDQIAIVQGEPAAAELAAADLGGNIVPFPGEAGSVKPKEAIASAPDGRTLAYVTNDQERVLWTRQVDPDQLGVPVKLWASPLPITHLSWSPDGSRIAYQAPESGDDGALPCVFVIPAAGGTPEKISCDVANPSWMPDALTLMVVDRRLDGDDRFARIEAKPGGARVSMLPAPAGDSASVRVSPDGQWVAFATKSNVALTNRWSAEVRLSPALDGEVRSINWAPGGDRLLALTSSGRMTRLPVSPLGEMTEWPPSVLGSTGSGATLDMAWQRLGVTIKPTPAVMGPQVSISFDSSALPVGTTFTCEFQGTGRPAAACVSPVTASGLPSWEHTLLITAKEPSGHVTTAVRTFTVDATGPTARVVAPTYDASTAASATVQVAASDHSGVASYDVRYRKASYLSGFGAYVQPWTATTATSVSLPLDAGYEYCTSVRAKDKLGNVGAWSAEKCFSRPMDDRALAAPTAGWTRTSWSAFYLGTATQSTSYGASLTRTVQGKRFYLVATKCPTCGLVAVYAGGKYIGAVNLAAATTQRQAVIPLPVQSTVFSGTLTFTVRSATGKFVQIDGLAVRRS</sequence>
<dbReference type="GO" id="GO:0016798">
    <property type="term" value="F:hydrolase activity, acting on glycosyl bonds"/>
    <property type="evidence" value="ECO:0007669"/>
    <property type="project" value="UniProtKB-KW"/>
</dbReference>
<evidence type="ECO:0000256" key="3">
    <source>
        <dbReference type="SAM" id="SignalP"/>
    </source>
</evidence>
<keyword evidence="3" id="KW-0732">Signal</keyword>
<proteinExistence type="predicted"/>